<dbReference type="GO" id="GO:0008270">
    <property type="term" value="F:zinc ion binding"/>
    <property type="evidence" value="ECO:0007669"/>
    <property type="project" value="InterPro"/>
</dbReference>
<keyword evidence="6" id="KW-1133">Transmembrane helix</keyword>
<evidence type="ECO:0000256" key="5">
    <source>
        <dbReference type="SAM" id="MobiDB-lite"/>
    </source>
</evidence>
<comment type="function">
    <text evidence="4">Peptidoglycan-recognition protein probably involved in innate immunity by binding to peptidoglycans (PGN) of bacteria and activating the prophenoloxidase (proPO) cascade immune response. Binds to 1,3-beta-D-glucan and PGN.</text>
</comment>
<dbReference type="GO" id="GO:0045087">
    <property type="term" value="P:innate immune response"/>
    <property type="evidence" value="ECO:0007669"/>
    <property type="project" value="UniProtKB-KW"/>
</dbReference>
<evidence type="ECO:0000313" key="9">
    <source>
        <dbReference type="EMBL" id="KAF2898068.1"/>
    </source>
</evidence>
<protein>
    <submittedName>
        <fullName evidence="9">Uncharacterized protein</fullName>
    </submittedName>
</protein>
<accession>A0A8K0D7I3</accession>
<evidence type="ECO:0000313" key="10">
    <source>
        <dbReference type="Proteomes" id="UP000801492"/>
    </source>
</evidence>
<dbReference type="FunFam" id="3.40.80.10:FF:000001">
    <property type="entry name" value="Peptidoglycan recognition protein 1"/>
    <property type="match status" value="1"/>
</dbReference>
<dbReference type="AlphaFoldDB" id="A0A8K0D7I3"/>
<evidence type="ECO:0000259" key="7">
    <source>
        <dbReference type="SMART" id="SM00644"/>
    </source>
</evidence>
<dbReference type="Gene3D" id="3.40.80.10">
    <property type="entry name" value="Peptidoglycan recognition protein-like"/>
    <property type="match status" value="1"/>
</dbReference>
<evidence type="ECO:0000259" key="8">
    <source>
        <dbReference type="SMART" id="SM00701"/>
    </source>
</evidence>
<keyword evidence="2" id="KW-0399">Innate immunity</keyword>
<feature type="compositionally biased region" description="Polar residues" evidence="5">
    <location>
        <begin position="70"/>
        <end position="82"/>
    </location>
</feature>
<comment type="similarity">
    <text evidence="1">Belongs to the N-acetylmuramoyl-L-alanine amidase 2 family.</text>
</comment>
<dbReference type="EMBL" id="VTPC01003754">
    <property type="protein sequence ID" value="KAF2898068.1"/>
    <property type="molecule type" value="Genomic_DNA"/>
</dbReference>
<dbReference type="SMART" id="SM00644">
    <property type="entry name" value="Ami_2"/>
    <property type="match status" value="1"/>
</dbReference>
<reference evidence="9" key="1">
    <citation type="submission" date="2019-08" db="EMBL/GenBank/DDBJ databases">
        <title>The genome of the North American firefly Photinus pyralis.</title>
        <authorList>
            <consortium name="Photinus pyralis genome working group"/>
            <person name="Fallon T.R."/>
            <person name="Sander Lower S.E."/>
            <person name="Weng J.-K."/>
        </authorList>
    </citation>
    <scope>NUCLEOTIDE SEQUENCE</scope>
    <source>
        <strain evidence="9">TRF0915ILg1</strain>
        <tissue evidence="9">Whole body</tissue>
    </source>
</reference>
<dbReference type="GO" id="GO:0008745">
    <property type="term" value="F:N-acetylmuramoyl-L-alanine amidase activity"/>
    <property type="evidence" value="ECO:0007669"/>
    <property type="project" value="InterPro"/>
</dbReference>
<dbReference type="PANTHER" id="PTHR11022">
    <property type="entry name" value="PEPTIDOGLYCAN RECOGNITION PROTEIN"/>
    <property type="match status" value="1"/>
</dbReference>
<feature type="region of interest" description="Disordered" evidence="5">
    <location>
        <begin position="70"/>
        <end position="91"/>
    </location>
</feature>
<evidence type="ECO:0000256" key="4">
    <source>
        <dbReference type="ARBA" id="ARBA00057187"/>
    </source>
</evidence>
<comment type="caution">
    <text evidence="9">The sequence shown here is derived from an EMBL/GenBank/DDBJ whole genome shotgun (WGS) entry which is preliminary data.</text>
</comment>
<dbReference type="SMART" id="SM00701">
    <property type="entry name" value="PGRP"/>
    <property type="match status" value="1"/>
</dbReference>
<name>A0A8K0D7I3_IGNLU</name>
<feature type="transmembrane region" description="Helical" evidence="6">
    <location>
        <begin position="40"/>
        <end position="62"/>
    </location>
</feature>
<dbReference type="Proteomes" id="UP000801492">
    <property type="component" value="Unassembled WGS sequence"/>
</dbReference>
<feature type="domain" description="Peptidoglycan recognition protein family" evidence="8">
    <location>
        <begin position="123"/>
        <end position="266"/>
    </location>
</feature>
<keyword evidence="10" id="KW-1185">Reference proteome</keyword>
<dbReference type="InterPro" id="IPR002502">
    <property type="entry name" value="Amidase_domain"/>
</dbReference>
<gene>
    <name evidence="9" type="ORF">ILUMI_08111</name>
</gene>
<dbReference type="Pfam" id="PF01510">
    <property type="entry name" value="Amidase_2"/>
    <property type="match status" value="1"/>
</dbReference>
<dbReference type="OrthoDB" id="10001926at2759"/>
<evidence type="ECO:0000256" key="2">
    <source>
        <dbReference type="ARBA" id="ARBA00022588"/>
    </source>
</evidence>
<evidence type="ECO:0000256" key="3">
    <source>
        <dbReference type="ARBA" id="ARBA00022859"/>
    </source>
</evidence>
<dbReference type="InterPro" id="IPR036505">
    <property type="entry name" value="Amidase/PGRP_sf"/>
</dbReference>
<dbReference type="InterPro" id="IPR006619">
    <property type="entry name" value="PGRP_domain_met/bac"/>
</dbReference>
<feature type="domain" description="N-acetylmuramoyl-L-alanine amidase" evidence="7">
    <location>
        <begin position="135"/>
        <end position="272"/>
    </location>
</feature>
<dbReference type="InterPro" id="IPR015510">
    <property type="entry name" value="PGRP"/>
</dbReference>
<dbReference type="SUPFAM" id="SSF55846">
    <property type="entry name" value="N-acetylmuramoyl-L-alanine amidase-like"/>
    <property type="match status" value="1"/>
</dbReference>
<evidence type="ECO:0000256" key="6">
    <source>
        <dbReference type="SAM" id="Phobius"/>
    </source>
</evidence>
<dbReference type="CDD" id="cd06583">
    <property type="entry name" value="PGRP"/>
    <property type="match status" value="1"/>
</dbReference>
<organism evidence="9 10">
    <name type="scientific">Ignelater luminosus</name>
    <name type="common">Cucubano</name>
    <name type="synonym">Pyrophorus luminosus</name>
    <dbReference type="NCBI Taxonomy" id="2038154"/>
    <lineage>
        <taxon>Eukaryota</taxon>
        <taxon>Metazoa</taxon>
        <taxon>Ecdysozoa</taxon>
        <taxon>Arthropoda</taxon>
        <taxon>Hexapoda</taxon>
        <taxon>Insecta</taxon>
        <taxon>Pterygota</taxon>
        <taxon>Neoptera</taxon>
        <taxon>Endopterygota</taxon>
        <taxon>Coleoptera</taxon>
        <taxon>Polyphaga</taxon>
        <taxon>Elateriformia</taxon>
        <taxon>Elateroidea</taxon>
        <taxon>Elateridae</taxon>
        <taxon>Agrypninae</taxon>
        <taxon>Pyrophorini</taxon>
        <taxon>Ignelater</taxon>
    </lineage>
</organism>
<dbReference type="GO" id="GO:0009253">
    <property type="term" value="P:peptidoglycan catabolic process"/>
    <property type="evidence" value="ECO:0007669"/>
    <property type="project" value="InterPro"/>
</dbReference>
<keyword evidence="6" id="KW-0812">Transmembrane</keyword>
<sequence length="289" mass="32246">MAIQYEMSEKGSSENVNVETAAPNNTTKDAQWFKTCSPQYLLLITMLGAAILASLITLTVLLTRFTPTHSTALNTNNETTESYLLPNGNSDEKRVVIPHDDEPQSLEDYSVEPTATLTKPKELKIVTRKEWLAQTPAEPLSPLKSPVPNVIIMHTATENCSDIEKCILYVRSIQSFHIDSRSWWDIGYNWLVGGDGYAYEGRGWTSEGANVYGYNAKSIAIAFIGAFNQIMPPERQITAAKQLIKIGVEKGYIAKDYKLLAARQLQATESPGLLLYEDMKKWPHWSSAP</sequence>
<keyword evidence="3" id="KW-0391">Immunity</keyword>
<dbReference type="PANTHER" id="PTHR11022:SF41">
    <property type="entry name" value="PEPTIDOGLYCAN-RECOGNITION PROTEIN LC-RELATED"/>
    <property type="match status" value="1"/>
</dbReference>
<proteinExistence type="inferred from homology"/>
<evidence type="ECO:0000256" key="1">
    <source>
        <dbReference type="ARBA" id="ARBA00007553"/>
    </source>
</evidence>
<keyword evidence="6" id="KW-0472">Membrane</keyword>